<feature type="compositionally biased region" description="Basic and acidic residues" evidence="1">
    <location>
        <begin position="1"/>
        <end position="14"/>
    </location>
</feature>
<sequence length="541" mass="59845">MRRQGKPEIPEKTRRSVVSSGTIPTCESPRVTRPGIEPQFTLYPIEPRCCNGLTIRPPPPPGRTGFDYQRSRSQIFASGNRAERCRWSTGFLGDFPFPPPLHSGAAPYSLQPPSSALKTSLTAVQISPLHLFTPRPAEPVGLKASDVYAQKGLRGIQEATSIEVEGVKKGCPGDLNQERRQDSDLRLFRAESQRVKGAVPTPSSPNLFLQPVELVGWAPVRTPRPRSRSEGAIRATLTRTPSASSLLRAWHRQQMMFEKGVKTVIVVKGGGGAIQGLASLTCIVTPDSGAECNAVGNWSTPENFTTTAISAAFPTRDNTGVNTPGWQEYRDNLKFMLYQCKTSEFYSLMYIARQVNYVALEHTLTLVDHDNKRTRKGKAQRYPSYSPLRTVNSTLALTKGSVVSVNLVLMKAVYAPTKQTVEKPPPLPPPQGTIQPARLKDEIRARNKPRIRTTMHNNPSLACRVVLQNISRVRILPTFADCVRSMNPRFVNTNHRIGVGQCWVHAQKTSKWCTSSRLANIVRIKSHHCRSCDFDSCVGSG</sequence>
<accession>A0ABQ9ILI9</accession>
<keyword evidence="3" id="KW-1185">Reference proteome</keyword>
<gene>
    <name evidence="2" type="ORF">PR048_002869</name>
</gene>
<protein>
    <submittedName>
        <fullName evidence="2">Uncharacterized protein</fullName>
    </submittedName>
</protein>
<feature type="compositionally biased region" description="Polar residues" evidence="1">
    <location>
        <begin position="16"/>
        <end position="25"/>
    </location>
</feature>
<feature type="region of interest" description="Disordered" evidence="1">
    <location>
        <begin position="1"/>
        <end position="32"/>
    </location>
</feature>
<dbReference type="EMBL" id="JARBHB010000001">
    <property type="protein sequence ID" value="KAJ8897522.1"/>
    <property type="molecule type" value="Genomic_DNA"/>
</dbReference>
<dbReference type="Proteomes" id="UP001159363">
    <property type="component" value="Chromosome 1"/>
</dbReference>
<organism evidence="2 3">
    <name type="scientific">Dryococelus australis</name>
    <dbReference type="NCBI Taxonomy" id="614101"/>
    <lineage>
        <taxon>Eukaryota</taxon>
        <taxon>Metazoa</taxon>
        <taxon>Ecdysozoa</taxon>
        <taxon>Arthropoda</taxon>
        <taxon>Hexapoda</taxon>
        <taxon>Insecta</taxon>
        <taxon>Pterygota</taxon>
        <taxon>Neoptera</taxon>
        <taxon>Polyneoptera</taxon>
        <taxon>Phasmatodea</taxon>
        <taxon>Verophasmatodea</taxon>
        <taxon>Anareolatae</taxon>
        <taxon>Phasmatidae</taxon>
        <taxon>Eurycanthinae</taxon>
        <taxon>Dryococelus</taxon>
    </lineage>
</organism>
<evidence type="ECO:0000313" key="3">
    <source>
        <dbReference type="Proteomes" id="UP001159363"/>
    </source>
</evidence>
<evidence type="ECO:0000256" key="1">
    <source>
        <dbReference type="SAM" id="MobiDB-lite"/>
    </source>
</evidence>
<comment type="caution">
    <text evidence="2">The sequence shown here is derived from an EMBL/GenBank/DDBJ whole genome shotgun (WGS) entry which is preliminary data.</text>
</comment>
<evidence type="ECO:0000313" key="2">
    <source>
        <dbReference type="EMBL" id="KAJ8897522.1"/>
    </source>
</evidence>
<reference evidence="2 3" key="1">
    <citation type="submission" date="2023-02" db="EMBL/GenBank/DDBJ databases">
        <title>LHISI_Scaffold_Assembly.</title>
        <authorList>
            <person name="Stuart O.P."/>
            <person name="Cleave R."/>
            <person name="Magrath M.J.L."/>
            <person name="Mikheyev A.S."/>
        </authorList>
    </citation>
    <scope>NUCLEOTIDE SEQUENCE [LARGE SCALE GENOMIC DNA]</scope>
    <source>
        <strain evidence="2">Daus_M_001</strain>
        <tissue evidence="2">Leg muscle</tissue>
    </source>
</reference>
<name>A0ABQ9ILI9_9NEOP</name>
<proteinExistence type="predicted"/>